<organism evidence="3 4">
    <name type="scientific">Parastrongyloides trichosuri</name>
    <name type="common">Possum-specific nematode worm</name>
    <dbReference type="NCBI Taxonomy" id="131310"/>
    <lineage>
        <taxon>Eukaryota</taxon>
        <taxon>Metazoa</taxon>
        <taxon>Ecdysozoa</taxon>
        <taxon>Nematoda</taxon>
        <taxon>Chromadorea</taxon>
        <taxon>Rhabditida</taxon>
        <taxon>Tylenchina</taxon>
        <taxon>Panagrolaimomorpha</taxon>
        <taxon>Strongyloidoidea</taxon>
        <taxon>Strongyloididae</taxon>
        <taxon>Parastrongyloides</taxon>
    </lineage>
</organism>
<accession>A0A0N4Z3F6</accession>
<dbReference type="WBParaSite" id="PTRK_0000145550.1">
    <property type="protein sequence ID" value="PTRK_0000145550.1"/>
    <property type="gene ID" value="PTRK_0000145550"/>
</dbReference>
<evidence type="ECO:0000313" key="3">
    <source>
        <dbReference type="Proteomes" id="UP000038045"/>
    </source>
</evidence>
<evidence type="ECO:0000256" key="1">
    <source>
        <dbReference type="SAM" id="MobiDB-lite"/>
    </source>
</evidence>
<keyword evidence="2" id="KW-0812">Transmembrane</keyword>
<keyword evidence="2" id="KW-0472">Membrane</keyword>
<feature type="region of interest" description="Disordered" evidence="1">
    <location>
        <begin position="1"/>
        <end position="21"/>
    </location>
</feature>
<dbReference type="AlphaFoldDB" id="A0A0N4Z3F6"/>
<proteinExistence type="predicted"/>
<evidence type="ECO:0000256" key="2">
    <source>
        <dbReference type="SAM" id="Phobius"/>
    </source>
</evidence>
<keyword evidence="2" id="KW-1133">Transmembrane helix</keyword>
<sequence length="98" mass="10632">MSASNDPFAHTDGAPSPEDIIEDRSTLGDRLEGAADEILAAGARPRPLRQAVREDAAEVRDWARHRSSEARDAIRDEPIRMTLYALGIGVLIGLLAAR</sequence>
<keyword evidence="3" id="KW-1185">Reference proteome</keyword>
<dbReference type="Proteomes" id="UP000038045">
    <property type="component" value="Unplaced"/>
</dbReference>
<name>A0A0N4Z3F6_PARTI</name>
<evidence type="ECO:0000313" key="4">
    <source>
        <dbReference type="WBParaSite" id="PTRK_0000145550.1"/>
    </source>
</evidence>
<reference evidence="4" key="1">
    <citation type="submission" date="2017-02" db="UniProtKB">
        <authorList>
            <consortium name="WormBaseParasite"/>
        </authorList>
    </citation>
    <scope>IDENTIFICATION</scope>
</reference>
<protein>
    <submittedName>
        <fullName evidence="4">DUF883_C domain-containing protein</fullName>
    </submittedName>
</protein>
<feature type="transmembrane region" description="Helical" evidence="2">
    <location>
        <begin position="81"/>
        <end position="97"/>
    </location>
</feature>